<name>A0A261F025_9BIFI</name>
<evidence type="ECO:0000313" key="1">
    <source>
        <dbReference type="EMBL" id="OZG52461.1"/>
    </source>
</evidence>
<accession>A0A261F025</accession>
<reference evidence="1 2" key="1">
    <citation type="journal article" date="2017" name="BMC Genomics">
        <title>Comparative genomic and phylogenomic analyses of the Bifidobacteriaceae family.</title>
        <authorList>
            <person name="Lugli G.A."/>
            <person name="Milani C."/>
            <person name="Turroni F."/>
            <person name="Duranti S."/>
            <person name="Mancabelli L."/>
            <person name="Mangifesta M."/>
            <person name="Ferrario C."/>
            <person name="Modesto M."/>
            <person name="Mattarelli P."/>
            <person name="Jiri K."/>
            <person name="van Sinderen D."/>
            <person name="Ventura M."/>
        </authorList>
    </citation>
    <scope>NUCLEOTIDE SEQUENCE [LARGE SCALE GENOMIC DNA]</scope>
    <source>
        <strain evidence="1 2">DSM 24762</strain>
    </source>
</reference>
<dbReference type="Proteomes" id="UP000243657">
    <property type="component" value="Unassembled WGS sequence"/>
</dbReference>
<proteinExistence type="predicted"/>
<organism evidence="1 2">
    <name type="scientific">Alloscardovia macacae</name>
    <dbReference type="NCBI Taxonomy" id="1160091"/>
    <lineage>
        <taxon>Bacteria</taxon>
        <taxon>Bacillati</taxon>
        <taxon>Actinomycetota</taxon>
        <taxon>Actinomycetes</taxon>
        <taxon>Bifidobacteriales</taxon>
        <taxon>Bifidobacteriaceae</taxon>
        <taxon>Alloscardovia</taxon>
    </lineage>
</organism>
<dbReference type="RefSeq" id="WP_420807213.1">
    <property type="nucleotide sequence ID" value="NZ_MWWT01000012.1"/>
</dbReference>
<dbReference type="EMBL" id="MWWT01000012">
    <property type="protein sequence ID" value="OZG52461.1"/>
    <property type="molecule type" value="Genomic_DNA"/>
</dbReference>
<gene>
    <name evidence="1" type="ORF">ALMA_1547</name>
</gene>
<keyword evidence="2" id="KW-1185">Reference proteome</keyword>
<evidence type="ECO:0000313" key="2">
    <source>
        <dbReference type="Proteomes" id="UP000243657"/>
    </source>
</evidence>
<dbReference type="AlphaFoldDB" id="A0A261F025"/>
<sequence>MRHVSAQAPQCPVCHTRMKKNGRDRYHRQRWMCTSCTLTSRKPGVSHKPYKHLVEFLSWLLGASRQPDAARGFRKRIAWCWNLIPQRSEDSDHHRVVMIDGTYLKTGKCLLIAIDGDTSKVLAWQWANKETKTAYTTLLSRFVFPPEVLVCDGNRALENTYTRLWPHTN</sequence>
<protein>
    <submittedName>
        <fullName evidence="1">Transposase</fullName>
    </submittedName>
</protein>
<comment type="caution">
    <text evidence="1">The sequence shown here is derived from an EMBL/GenBank/DDBJ whole genome shotgun (WGS) entry which is preliminary data.</text>
</comment>